<proteinExistence type="predicted"/>
<accession>A0A226DTD1</accession>
<keyword evidence="1" id="KW-0812">Transmembrane</keyword>
<name>A0A226DTD1_FOLCA</name>
<gene>
    <name evidence="2" type="ORF">Fcan01_18041</name>
</gene>
<comment type="caution">
    <text evidence="2">The sequence shown here is derived from an EMBL/GenBank/DDBJ whole genome shotgun (WGS) entry which is preliminary data.</text>
</comment>
<protein>
    <submittedName>
        <fullName evidence="2">Uncharacterized protein</fullName>
    </submittedName>
</protein>
<dbReference type="Proteomes" id="UP000198287">
    <property type="component" value="Unassembled WGS sequence"/>
</dbReference>
<organism evidence="2 3">
    <name type="scientific">Folsomia candida</name>
    <name type="common">Springtail</name>
    <dbReference type="NCBI Taxonomy" id="158441"/>
    <lineage>
        <taxon>Eukaryota</taxon>
        <taxon>Metazoa</taxon>
        <taxon>Ecdysozoa</taxon>
        <taxon>Arthropoda</taxon>
        <taxon>Hexapoda</taxon>
        <taxon>Collembola</taxon>
        <taxon>Entomobryomorpha</taxon>
        <taxon>Isotomoidea</taxon>
        <taxon>Isotomidae</taxon>
        <taxon>Proisotominae</taxon>
        <taxon>Folsomia</taxon>
    </lineage>
</organism>
<keyword evidence="1" id="KW-0472">Membrane</keyword>
<evidence type="ECO:0000313" key="3">
    <source>
        <dbReference type="Proteomes" id="UP000198287"/>
    </source>
</evidence>
<keyword evidence="1" id="KW-1133">Transmembrane helix</keyword>
<dbReference type="AlphaFoldDB" id="A0A226DTD1"/>
<evidence type="ECO:0000256" key="1">
    <source>
        <dbReference type="SAM" id="Phobius"/>
    </source>
</evidence>
<keyword evidence="3" id="KW-1185">Reference proteome</keyword>
<dbReference type="EMBL" id="LNIX01000013">
    <property type="protein sequence ID" value="OXA47466.1"/>
    <property type="molecule type" value="Genomic_DNA"/>
</dbReference>
<feature type="transmembrane region" description="Helical" evidence="1">
    <location>
        <begin position="270"/>
        <end position="293"/>
    </location>
</feature>
<reference evidence="2 3" key="1">
    <citation type="submission" date="2015-12" db="EMBL/GenBank/DDBJ databases">
        <title>The genome of Folsomia candida.</title>
        <authorList>
            <person name="Faddeeva A."/>
            <person name="Derks M.F."/>
            <person name="Anvar Y."/>
            <person name="Smit S."/>
            <person name="Van Straalen N."/>
            <person name="Roelofs D."/>
        </authorList>
    </citation>
    <scope>NUCLEOTIDE SEQUENCE [LARGE SCALE GENOMIC DNA]</scope>
    <source>
        <strain evidence="2 3">VU population</strain>
        <tissue evidence="2">Whole body</tissue>
    </source>
</reference>
<evidence type="ECO:0000313" key="2">
    <source>
        <dbReference type="EMBL" id="OXA47466.1"/>
    </source>
</evidence>
<sequence length="428" mass="48063">MTRKAETKEPPNPKGQSLPSLKFIASANLGVKPVLCQILYTMSFSGLVTSALFNCSHRSAFMISGSAIGQDIFEATGEVSFGVNLKNTIARIHKFIDSIGAQPPTSGGRKQLPDVGSSFGTSKAAIFSRKHKLWSEADAGGGSCWKLRTYDRQEGYPTTRQTQPVENSLSYQPLINCYKGFNADPTALDYSYQQAFHPITFRLGIMGSKKNLMKEVNKNHLPKSKRLKLQQAIEESARQEHKRRPRLRISRVVEQINQTKGDWRHEKSKLLFMLGLGLTPIPNSIAVIFPSILVPMTLLKSKSLSADSEKARYFKGKKLISAQRVRRFEILREWRLLVPPKIYGDVEVIDLTDDDDVDLIETFQSDSLVTSCFKNVQLQDPPPPPISNILISKVKKSRGFCDRYPLMQINTVLKCQKLNVKNSENVCK</sequence>